<dbReference type="GO" id="GO:0045943">
    <property type="term" value="P:positive regulation of transcription by RNA polymerase I"/>
    <property type="evidence" value="ECO:0007669"/>
    <property type="project" value="InterPro"/>
</dbReference>
<dbReference type="GO" id="GO:0006364">
    <property type="term" value="P:rRNA processing"/>
    <property type="evidence" value="ECO:0007669"/>
    <property type="project" value="UniProtKB-KW"/>
</dbReference>
<reference evidence="11 12" key="1">
    <citation type="journal article" date="2015" name="Genome Announc.">
        <title>Draft Genome Sequence and Gene Annotation of the Entomopathogenic Fungus Verticillium hemipterigenum.</title>
        <authorList>
            <person name="Horn F."/>
            <person name="Habel A."/>
            <person name="Scharf D.H."/>
            <person name="Dworschak J."/>
            <person name="Brakhage A.A."/>
            <person name="Guthke R."/>
            <person name="Hertweck C."/>
            <person name="Linde J."/>
        </authorList>
    </citation>
    <scope>NUCLEOTIDE SEQUENCE [LARGE SCALE GENOMIC DNA]</scope>
</reference>
<dbReference type="EMBL" id="CDHN01000002">
    <property type="protein sequence ID" value="CEJ88885.1"/>
    <property type="molecule type" value="Genomic_DNA"/>
</dbReference>
<dbReference type="GO" id="GO:0003723">
    <property type="term" value="F:RNA binding"/>
    <property type="evidence" value="ECO:0007669"/>
    <property type="project" value="InterPro"/>
</dbReference>
<proteinExistence type="predicted"/>
<sequence>MAPSKTPKSKDDKTKKRKRDVSDAVEALKRQRAQGASQTNGELDLTNGDSANIHNAVTGLSENEAGWRISRPMGGRMLDVDPILTENDQFLILTYNTSIQVYTAADSLLVRRIPITLIAPDTPKGAKSATIVSTKQSRQSPNLLWVACSDGIIYQIDWTVTAKDHKKFQTASKTAKALVTLTHDKSEIVVVAESDKPTRLELVAYQWNGENEPSSKSLVTFKKPGNGLQLLEVSANGQILLGALNDRVFLGKLSLDGGNGFDALQHEFFSFDAPDLVTTVDVRTYKRSAIGKKKTDASEVVDILVGGARGGIYLYHDAVARCQAEGGNASNKESLHAQKFHWHRKAVHAVKWSRDGAYMISGGSENSLVLWQMDTAKREYLPHLAGSVENIVVSADGASYVVHLDDNSTMILSTAEMRPTAYVSGIQSAVTESETPKDLLVKRVWGVAEQVQRPIPAAIRATDPSRLHVCVGNGRQATMSGALSAPLLQTVDLESFSSVLRQALARTQPTDLNLTHRGQTIDEPLVTHVSFSGDGKWLASVDDWQPPLRDIEHVTVDQREQFIRERREIYLKFWEVEEGTDSIALVSRVNGPHSTGTANPVLDLASDSSSTCFATIGGDSIVRLWRPRTKLLNGQPVKGAGGKEVSTWVCTDTIALGESVGSSALVESSSTKMVATQGKIAFSEDGSTILVAFGSAETGTIYVIDASAGMVVKVLENLWDGRLHSVQMLSQYVIVLSKELRVYDIVSDELRYGIAVPQLPNAQEMLQLAVDKNSGHFAVTLPTRTSSSIGIFNPSEPEPVLVRHTTQRIVSISATPDASGFIALDDAAQIWTITEGSDPSSIITAQSLQDLNLDAPGQTENGIDLNGDDAMMDDEDEEVDEGQAEVEDDDDEMDVDDAFPANIISQQSLSDIFDATPAFAAPSIEDMFYKVTGLLATKPLSASD</sequence>
<dbReference type="InterPro" id="IPR057644">
    <property type="entry name" value="Beta-prop_WDR75_2nd"/>
</dbReference>
<dbReference type="PROSITE" id="PS50294">
    <property type="entry name" value="WD_REPEATS_REGION"/>
    <property type="match status" value="1"/>
</dbReference>
<keyword evidence="7" id="KW-0539">Nucleus</keyword>
<keyword evidence="12" id="KW-1185">Reference proteome</keyword>
<evidence type="ECO:0000256" key="1">
    <source>
        <dbReference type="ARBA" id="ARBA00004604"/>
    </source>
</evidence>
<dbReference type="SUPFAM" id="SSF50998">
    <property type="entry name" value="Quinoprotein alcohol dehydrogenase-like"/>
    <property type="match status" value="1"/>
</dbReference>
<comment type="subcellular location">
    <subcellularLocation>
        <location evidence="1">Nucleus</location>
        <location evidence="1">Nucleolus</location>
    </subcellularLocation>
</comment>
<dbReference type="Proteomes" id="UP000039046">
    <property type="component" value="Unassembled WGS sequence"/>
</dbReference>
<name>A0A0A1TF88_9HYPO</name>
<evidence type="ECO:0000256" key="5">
    <source>
        <dbReference type="ARBA" id="ARBA00022737"/>
    </source>
</evidence>
<feature type="compositionally biased region" description="Basic and acidic residues" evidence="9">
    <location>
        <begin position="8"/>
        <end position="29"/>
    </location>
</feature>
<protein>
    <recommendedName>
        <fullName evidence="10">WD repeat-containing protein 75 second beta-propeller domain-containing protein</fullName>
    </recommendedName>
</protein>
<evidence type="ECO:0000256" key="4">
    <source>
        <dbReference type="ARBA" id="ARBA00022574"/>
    </source>
</evidence>
<dbReference type="AlphaFoldDB" id="A0A0A1TF88"/>
<keyword evidence="4 8" id="KW-0853">WD repeat</keyword>
<dbReference type="SUPFAM" id="SSF82171">
    <property type="entry name" value="DPP6 N-terminal domain-like"/>
    <property type="match status" value="1"/>
</dbReference>
<dbReference type="HOGENOM" id="CLU_005417_0_1_1"/>
<evidence type="ECO:0000256" key="7">
    <source>
        <dbReference type="ARBA" id="ARBA00023242"/>
    </source>
</evidence>
<keyword evidence="2" id="KW-0690">Ribosome biogenesis</keyword>
<keyword evidence="5" id="KW-0677">Repeat</keyword>
<dbReference type="PANTHER" id="PTHR44215:SF1">
    <property type="entry name" value="WD REPEAT-CONTAINING PROTEIN 75"/>
    <property type="match status" value="1"/>
</dbReference>
<dbReference type="Gene3D" id="2.130.10.10">
    <property type="entry name" value="YVTN repeat-like/Quinoprotein amine dehydrogenase"/>
    <property type="match status" value="2"/>
</dbReference>
<dbReference type="GO" id="GO:0032040">
    <property type="term" value="C:small-subunit processome"/>
    <property type="evidence" value="ECO:0007669"/>
    <property type="project" value="InterPro"/>
</dbReference>
<gene>
    <name evidence="11" type="ORF">VHEMI04908</name>
</gene>
<dbReference type="InterPro" id="IPR015943">
    <property type="entry name" value="WD40/YVTN_repeat-like_dom_sf"/>
</dbReference>
<evidence type="ECO:0000256" key="6">
    <source>
        <dbReference type="ARBA" id="ARBA00023163"/>
    </source>
</evidence>
<evidence type="ECO:0000256" key="2">
    <source>
        <dbReference type="ARBA" id="ARBA00022517"/>
    </source>
</evidence>
<dbReference type="PROSITE" id="PS50082">
    <property type="entry name" value="WD_REPEATS_2"/>
    <property type="match status" value="1"/>
</dbReference>
<evidence type="ECO:0000313" key="11">
    <source>
        <dbReference type="EMBL" id="CEJ88885.1"/>
    </source>
</evidence>
<feature type="region of interest" description="Disordered" evidence="9">
    <location>
        <begin position="867"/>
        <end position="891"/>
    </location>
</feature>
<organism evidence="11 12">
    <name type="scientific">[Torrubiella] hemipterigena</name>
    <dbReference type="NCBI Taxonomy" id="1531966"/>
    <lineage>
        <taxon>Eukaryota</taxon>
        <taxon>Fungi</taxon>
        <taxon>Dikarya</taxon>
        <taxon>Ascomycota</taxon>
        <taxon>Pezizomycotina</taxon>
        <taxon>Sordariomycetes</taxon>
        <taxon>Hypocreomycetidae</taxon>
        <taxon>Hypocreales</taxon>
        <taxon>Clavicipitaceae</taxon>
        <taxon>Clavicipitaceae incertae sedis</taxon>
        <taxon>'Torrubiella' clade</taxon>
    </lineage>
</organism>
<keyword evidence="6" id="KW-0804">Transcription</keyword>
<dbReference type="SMART" id="SM00320">
    <property type="entry name" value="WD40"/>
    <property type="match status" value="2"/>
</dbReference>
<dbReference type="OrthoDB" id="4096at2759"/>
<accession>A0A0A1TF88</accession>
<feature type="region of interest" description="Disordered" evidence="9">
    <location>
        <begin position="1"/>
        <end position="50"/>
    </location>
</feature>
<evidence type="ECO:0000256" key="9">
    <source>
        <dbReference type="SAM" id="MobiDB-lite"/>
    </source>
</evidence>
<evidence type="ECO:0000256" key="8">
    <source>
        <dbReference type="PROSITE-ProRule" id="PRU00221"/>
    </source>
</evidence>
<evidence type="ECO:0000256" key="3">
    <source>
        <dbReference type="ARBA" id="ARBA00022552"/>
    </source>
</evidence>
<feature type="compositionally biased region" description="Polar residues" evidence="9">
    <location>
        <begin position="34"/>
        <end position="50"/>
    </location>
</feature>
<dbReference type="CDD" id="cd23952">
    <property type="entry name" value="Utp17_CTD"/>
    <property type="match status" value="1"/>
</dbReference>
<dbReference type="Pfam" id="PF23869">
    <property type="entry name" value="Beta-prop_WDR75_1st"/>
    <property type="match status" value="1"/>
</dbReference>
<evidence type="ECO:0000313" key="12">
    <source>
        <dbReference type="Proteomes" id="UP000039046"/>
    </source>
</evidence>
<dbReference type="GO" id="GO:2000234">
    <property type="term" value="P:positive regulation of rRNA processing"/>
    <property type="evidence" value="ECO:0007669"/>
    <property type="project" value="TreeGrafter"/>
</dbReference>
<dbReference type="InterPro" id="IPR001680">
    <property type="entry name" value="WD40_rpt"/>
</dbReference>
<keyword evidence="3" id="KW-0698">rRNA processing</keyword>
<dbReference type="InterPro" id="IPR053826">
    <property type="entry name" value="WDR75"/>
</dbReference>
<dbReference type="STRING" id="1531966.A0A0A1TF88"/>
<dbReference type="InterPro" id="IPR011047">
    <property type="entry name" value="Quinoprotein_ADH-like_sf"/>
</dbReference>
<dbReference type="Pfam" id="PF23769">
    <property type="entry name" value="Beta-prop_WDR75_2nd"/>
    <property type="match status" value="1"/>
</dbReference>
<evidence type="ECO:0000259" key="10">
    <source>
        <dbReference type="Pfam" id="PF23769"/>
    </source>
</evidence>
<feature type="domain" description="WD repeat-containing protein 75 second beta-propeller" evidence="10">
    <location>
        <begin position="554"/>
        <end position="805"/>
    </location>
</feature>
<dbReference type="PANTHER" id="PTHR44215">
    <property type="entry name" value="WD REPEAT-CONTAINING PROTEIN 75"/>
    <property type="match status" value="1"/>
</dbReference>
<feature type="repeat" description="WD" evidence="8">
    <location>
        <begin position="340"/>
        <end position="381"/>
    </location>
</feature>